<gene>
    <name evidence="8" type="ORF">CHLRE_01g029650v5</name>
</gene>
<dbReference type="OrthoDB" id="10258141at2759"/>
<dbReference type="GO" id="GO:0006886">
    <property type="term" value="P:intracellular protein transport"/>
    <property type="evidence" value="ECO:0000318"/>
    <property type="project" value="GO_Central"/>
</dbReference>
<evidence type="ECO:0000256" key="1">
    <source>
        <dbReference type="ARBA" id="ARBA00004170"/>
    </source>
</evidence>
<evidence type="ECO:0000256" key="3">
    <source>
        <dbReference type="ARBA" id="ARBA00022448"/>
    </source>
</evidence>
<evidence type="ECO:0000256" key="6">
    <source>
        <dbReference type="PIRNR" id="PIRNR009375"/>
    </source>
</evidence>
<dbReference type="Gene3D" id="1.25.40.660">
    <property type="entry name" value="Vacuolar protein sorting-associated protein 35, helical subcomplex Vps35-C"/>
    <property type="match status" value="2"/>
</dbReference>
<dbReference type="InterPro" id="IPR005378">
    <property type="entry name" value="Vps35"/>
</dbReference>
<dbReference type="OMA" id="GHAREKE"/>
<feature type="compositionally biased region" description="Pro residues" evidence="7">
    <location>
        <begin position="651"/>
        <end position="663"/>
    </location>
</feature>
<protein>
    <recommendedName>
        <fullName evidence="6">Vacuolar protein sorting-associated protein 35</fullName>
    </recommendedName>
</protein>
<dbReference type="GO" id="GO:0005770">
    <property type="term" value="C:late endosome"/>
    <property type="evidence" value="ECO:0000318"/>
    <property type="project" value="GO_Central"/>
</dbReference>
<feature type="compositionally biased region" description="Acidic residues" evidence="7">
    <location>
        <begin position="614"/>
        <end position="633"/>
    </location>
</feature>
<keyword evidence="4 6" id="KW-0653">Protein transport</keyword>
<dbReference type="GeneID" id="5715351"/>
<dbReference type="GO" id="GO:0042147">
    <property type="term" value="P:retrograde transport, endosome to Golgi"/>
    <property type="evidence" value="ECO:0000318"/>
    <property type="project" value="GO_Central"/>
</dbReference>
<comment type="function">
    <text evidence="6">Plays a role in vesicular protein sorting.</text>
</comment>
<feature type="compositionally biased region" description="Low complexity" evidence="7">
    <location>
        <begin position="460"/>
        <end position="476"/>
    </location>
</feature>
<dbReference type="FunCoup" id="A0A2K3E6N4">
    <property type="interactions" value="2476"/>
</dbReference>
<keyword evidence="9" id="KW-1185">Reference proteome</keyword>
<dbReference type="PIRSF" id="PIRSF009375">
    <property type="entry name" value="Retromer_Vps35"/>
    <property type="match status" value="1"/>
</dbReference>
<dbReference type="ExpressionAtlas" id="A0A2K3E6N4">
    <property type="expression patterns" value="baseline"/>
</dbReference>
<dbReference type="GO" id="GO:0030904">
    <property type="term" value="C:retromer complex"/>
    <property type="evidence" value="ECO:0000318"/>
    <property type="project" value="GO_Central"/>
</dbReference>
<keyword evidence="3 6" id="KW-0813">Transport</keyword>
<evidence type="ECO:0000256" key="4">
    <source>
        <dbReference type="ARBA" id="ARBA00022927"/>
    </source>
</evidence>
<dbReference type="Gramene" id="PNW88440">
    <property type="protein sequence ID" value="PNW88440"/>
    <property type="gene ID" value="CHLRE_01g029650v5"/>
</dbReference>
<feature type="compositionally biased region" description="Basic and acidic residues" evidence="7">
    <location>
        <begin position="634"/>
        <end position="650"/>
    </location>
</feature>
<comment type="similarity">
    <text evidence="2 6">Belongs to the VPS35 family.</text>
</comment>
<evidence type="ECO:0000313" key="8">
    <source>
        <dbReference type="EMBL" id="PNW88440.1"/>
    </source>
</evidence>
<evidence type="ECO:0000256" key="2">
    <source>
        <dbReference type="ARBA" id="ARBA00006536"/>
    </source>
</evidence>
<dbReference type="EMBL" id="CM008962">
    <property type="protein sequence ID" value="PNW88440.1"/>
    <property type="molecule type" value="Genomic_DNA"/>
</dbReference>
<dbReference type="AlphaFoldDB" id="A0A2K3E6N4"/>
<dbReference type="InParanoid" id="A0A2K3E6N4"/>
<feature type="region of interest" description="Disordered" evidence="7">
    <location>
        <begin position="585"/>
        <end position="664"/>
    </location>
</feature>
<dbReference type="RefSeq" id="XP_042928530.1">
    <property type="nucleotide sequence ID" value="XM_043058616.1"/>
</dbReference>
<proteinExistence type="inferred from homology"/>
<organism evidence="8 9">
    <name type="scientific">Chlamydomonas reinhardtii</name>
    <name type="common">Chlamydomonas smithii</name>
    <dbReference type="NCBI Taxonomy" id="3055"/>
    <lineage>
        <taxon>Eukaryota</taxon>
        <taxon>Viridiplantae</taxon>
        <taxon>Chlorophyta</taxon>
        <taxon>core chlorophytes</taxon>
        <taxon>Chlorophyceae</taxon>
        <taxon>CS clade</taxon>
        <taxon>Chlamydomonadales</taxon>
        <taxon>Chlamydomonadaceae</taxon>
        <taxon>Chlamydomonas</taxon>
    </lineage>
</organism>
<dbReference type="InterPro" id="IPR042491">
    <property type="entry name" value="Vps35_C"/>
</dbReference>
<dbReference type="GO" id="GO:0030906">
    <property type="term" value="C:retromer, cargo-selective complex"/>
    <property type="evidence" value="ECO:0007669"/>
    <property type="project" value="InterPro"/>
</dbReference>
<accession>A0A2K3E6N4</accession>
<dbReference type="GO" id="GO:0005829">
    <property type="term" value="C:cytosol"/>
    <property type="evidence" value="ECO:0007669"/>
    <property type="project" value="GOC"/>
</dbReference>
<keyword evidence="5" id="KW-0472">Membrane</keyword>
<sequence>MDSAAFPSADEQQRILQDASTVIKRNAFHMRKAIEEDNMRDSLKHAAAMLGELRTSQLQPQKYYELYMLAFDQLSYLESFFADERGKGRAYSELYELVQHAGNVLPRLYLMVAVGCLYIKSHEASPRDVLKDLVEMCKGVQHPTRGLFLRAYLCQRAKGLLPDTGSEFEGPAAGSIHDALDFLMTNFIEMNKLWVRLQHQGSARDKEKRERERQQLQDLVGKNLTYLSQLDGLSFELYRDQVLPRVLDQITSCKDDLAQLYLMQALIQGFPDRFHLGTLESLLGVLPQLQPGVKVHSVMAALMDRLARYASNASASAAGGGDPRVLEELAAIDAFSKFKAAIAQIIASQPNLPAADAVEMYVALLSYAGSVHPGQLAYVDEVLAAAHAALGDRGPGLGGDARAERQLVALLSVPLAKYGVDVALGLKEYPPLTRLLRYPTHKELAVKIVQRVLEAPPPGAAGAAPSSPAGGSPAPPVSGGCVISDVSKVKMLFRFIAPLVADPDVPGEAGGAADLDDEDLDEEQVLVARLLHHLRSDDPDTHFTILSVAHDQLLAGGPRRLRTTLPSLVFCGLALHRRLVTARAGAAGGGSAAGKKAESKKEAAAAAKKKEADEKEEEEDKKDGEKEDGEEGKEDGKAEEKKEEEKKEEPAPAPTAPAAPLTPPKLTSEQLLQFLLAAIGPLYGGPAGQPVTALRLLLAAGYVASEEARLELLAYTFFEEAIALYDEALPDQRSRATGLFDIIGGLQRCRVFGSEHRDALTAAATAGCMRLVARREQCRALCAAAWLWWQVEADKAAAGAGGDKGLQPPVRDGAKVVATLQRAAKVAGQGKAQWGATGRVRDAAYLGAYVEVADAMMRLWDAEVPGIDADKVQALLDTVQADIAAGVAPDAHSARRWASTLAHIASQAAAGATPAVKERYGKLKAPPAPPAAA</sequence>
<dbReference type="Pfam" id="PF03635">
    <property type="entry name" value="Vps35"/>
    <property type="match status" value="1"/>
</dbReference>
<reference evidence="8 9" key="1">
    <citation type="journal article" date="2007" name="Science">
        <title>The Chlamydomonas genome reveals the evolution of key animal and plant functions.</title>
        <authorList>
            <person name="Merchant S.S."/>
            <person name="Prochnik S.E."/>
            <person name="Vallon O."/>
            <person name="Harris E.H."/>
            <person name="Karpowicz S.J."/>
            <person name="Witman G.B."/>
            <person name="Terry A."/>
            <person name="Salamov A."/>
            <person name="Fritz-Laylin L.K."/>
            <person name="Marechal-Drouard L."/>
            <person name="Marshall W.F."/>
            <person name="Qu L.H."/>
            <person name="Nelson D.R."/>
            <person name="Sanderfoot A.A."/>
            <person name="Spalding M.H."/>
            <person name="Kapitonov V.V."/>
            <person name="Ren Q."/>
            <person name="Ferris P."/>
            <person name="Lindquist E."/>
            <person name="Shapiro H."/>
            <person name="Lucas S.M."/>
            <person name="Grimwood J."/>
            <person name="Schmutz J."/>
            <person name="Cardol P."/>
            <person name="Cerutti H."/>
            <person name="Chanfreau G."/>
            <person name="Chen C.L."/>
            <person name="Cognat V."/>
            <person name="Croft M.T."/>
            <person name="Dent R."/>
            <person name="Dutcher S."/>
            <person name="Fernandez E."/>
            <person name="Fukuzawa H."/>
            <person name="Gonzalez-Ballester D."/>
            <person name="Gonzalez-Halphen D."/>
            <person name="Hallmann A."/>
            <person name="Hanikenne M."/>
            <person name="Hippler M."/>
            <person name="Inwood W."/>
            <person name="Jabbari K."/>
            <person name="Kalanon M."/>
            <person name="Kuras R."/>
            <person name="Lefebvre P.A."/>
            <person name="Lemaire S.D."/>
            <person name="Lobanov A.V."/>
            <person name="Lohr M."/>
            <person name="Manuell A."/>
            <person name="Meier I."/>
            <person name="Mets L."/>
            <person name="Mittag M."/>
            <person name="Mittelmeier T."/>
            <person name="Moroney J.V."/>
            <person name="Moseley J."/>
            <person name="Napoli C."/>
            <person name="Nedelcu A.M."/>
            <person name="Niyogi K."/>
            <person name="Novoselov S.V."/>
            <person name="Paulsen I.T."/>
            <person name="Pazour G."/>
            <person name="Purton S."/>
            <person name="Ral J.P."/>
            <person name="Riano-Pachon D.M."/>
            <person name="Riekhof W."/>
            <person name="Rymarquis L."/>
            <person name="Schroda M."/>
            <person name="Stern D."/>
            <person name="Umen J."/>
            <person name="Willows R."/>
            <person name="Wilson N."/>
            <person name="Zimmer S.L."/>
            <person name="Allmer J."/>
            <person name="Balk J."/>
            <person name="Bisova K."/>
            <person name="Chen C.J."/>
            <person name="Elias M."/>
            <person name="Gendler K."/>
            <person name="Hauser C."/>
            <person name="Lamb M.R."/>
            <person name="Ledford H."/>
            <person name="Long J.C."/>
            <person name="Minagawa J."/>
            <person name="Page M.D."/>
            <person name="Pan J."/>
            <person name="Pootakham W."/>
            <person name="Roje S."/>
            <person name="Rose A."/>
            <person name="Stahlberg E."/>
            <person name="Terauchi A.M."/>
            <person name="Yang P."/>
            <person name="Ball S."/>
            <person name="Bowler C."/>
            <person name="Dieckmann C.L."/>
            <person name="Gladyshev V.N."/>
            <person name="Green P."/>
            <person name="Jorgensen R."/>
            <person name="Mayfield S."/>
            <person name="Mueller-Roeber B."/>
            <person name="Rajamani S."/>
            <person name="Sayre R.T."/>
            <person name="Brokstein P."/>
            <person name="Dubchak I."/>
            <person name="Goodstein D."/>
            <person name="Hornick L."/>
            <person name="Huang Y.W."/>
            <person name="Jhaveri J."/>
            <person name="Luo Y."/>
            <person name="Martinez D."/>
            <person name="Ngau W.C."/>
            <person name="Otillar B."/>
            <person name="Poliakov A."/>
            <person name="Porter A."/>
            <person name="Szajkowski L."/>
            <person name="Werner G."/>
            <person name="Zhou K."/>
            <person name="Grigoriev I.V."/>
            <person name="Rokhsar D.S."/>
            <person name="Grossman A.R."/>
        </authorList>
    </citation>
    <scope>NUCLEOTIDE SEQUENCE [LARGE SCALE GENOMIC DNA]</scope>
    <source>
        <strain evidence="9">CC-503</strain>
    </source>
</reference>
<evidence type="ECO:0000256" key="7">
    <source>
        <dbReference type="SAM" id="MobiDB-lite"/>
    </source>
</evidence>
<evidence type="ECO:0000313" key="9">
    <source>
        <dbReference type="Proteomes" id="UP000006906"/>
    </source>
</evidence>
<dbReference type="Proteomes" id="UP000006906">
    <property type="component" value="Chromosome 1"/>
</dbReference>
<dbReference type="KEGG" id="cre:CHLRE_01g029650v5"/>
<dbReference type="PANTHER" id="PTHR11099">
    <property type="entry name" value="VACUOLAR SORTING PROTEIN 35"/>
    <property type="match status" value="1"/>
</dbReference>
<feature type="region of interest" description="Disordered" evidence="7">
    <location>
        <begin position="457"/>
        <end position="476"/>
    </location>
</feature>
<dbReference type="STRING" id="3055.A0A2K3E6N4"/>
<name>A0A2K3E6N4_CHLRE</name>
<dbReference type="PANTHER" id="PTHR11099:SF0">
    <property type="entry name" value="VACUOLAR PROTEIN SORTING-ASSOCIATED PROTEIN 35"/>
    <property type="match status" value="1"/>
</dbReference>
<feature type="compositionally biased region" description="Basic and acidic residues" evidence="7">
    <location>
        <begin position="595"/>
        <end position="613"/>
    </location>
</feature>
<comment type="subcellular location">
    <subcellularLocation>
        <location evidence="1">Membrane</location>
        <topology evidence="1">Peripheral membrane protein</topology>
    </subcellularLocation>
</comment>
<evidence type="ECO:0000256" key="5">
    <source>
        <dbReference type="ARBA" id="ARBA00023136"/>
    </source>
</evidence>